<evidence type="ECO:0000313" key="11">
    <source>
        <dbReference type="Proteomes" id="UP000530514"/>
    </source>
</evidence>
<dbReference type="SUPFAM" id="SSF52402">
    <property type="entry name" value="Adenine nucleotide alpha hydrolases-like"/>
    <property type="match status" value="1"/>
</dbReference>
<evidence type="ECO:0000256" key="2">
    <source>
        <dbReference type="ARBA" id="ARBA00022490"/>
    </source>
</evidence>
<evidence type="ECO:0000259" key="9">
    <source>
        <dbReference type="SMART" id="SM00977"/>
    </source>
</evidence>
<accession>A0A7W1X974</accession>
<dbReference type="SMART" id="SM00977">
    <property type="entry name" value="TilS_C"/>
    <property type="match status" value="1"/>
</dbReference>
<dbReference type="CDD" id="cd01992">
    <property type="entry name" value="TilS_N"/>
    <property type="match status" value="1"/>
</dbReference>
<dbReference type="NCBIfam" id="TIGR02433">
    <property type="entry name" value="lysidine_TilS_C"/>
    <property type="match status" value="1"/>
</dbReference>
<gene>
    <name evidence="8 10" type="primary">tilS</name>
    <name evidence="10" type="ORF">H1164_05880</name>
</gene>
<proteinExistence type="inferred from homology"/>
<feature type="binding site" evidence="8">
    <location>
        <begin position="27"/>
        <end position="32"/>
    </location>
    <ligand>
        <name>ATP</name>
        <dbReference type="ChEBI" id="CHEBI:30616"/>
    </ligand>
</feature>
<evidence type="ECO:0000313" key="10">
    <source>
        <dbReference type="EMBL" id="MBA4542432.1"/>
    </source>
</evidence>
<comment type="caution">
    <text evidence="10">The sequence shown here is derived from an EMBL/GenBank/DDBJ whole genome shotgun (WGS) entry which is preliminary data.</text>
</comment>
<keyword evidence="6 8" id="KW-0067">ATP-binding</keyword>
<comment type="domain">
    <text evidence="8">The N-terminal region contains the highly conserved SGGXDS motif, predicted to be a P-loop motif involved in ATP binding.</text>
</comment>
<dbReference type="InterPro" id="IPR012094">
    <property type="entry name" value="tRNA_Ile_lys_synt"/>
</dbReference>
<comment type="subcellular location">
    <subcellularLocation>
        <location evidence="1 8">Cytoplasm</location>
    </subcellularLocation>
</comment>
<protein>
    <recommendedName>
        <fullName evidence="8">tRNA(Ile)-lysidine synthase</fullName>
        <ecNumber evidence="8">6.3.4.19</ecNumber>
    </recommendedName>
    <alternativeName>
        <fullName evidence="8">tRNA(Ile)-2-lysyl-cytidine synthase</fullName>
    </alternativeName>
    <alternativeName>
        <fullName evidence="8">tRNA(Ile)-lysidine synthetase</fullName>
    </alternativeName>
</protein>
<dbReference type="RefSeq" id="WP_052154126.1">
    <property type="nucleotide sequence ID" value="NZ_JACEIP010000006.1"/>
</dbReference>
<dbReference type="InterPro" id="IPR012795">
    <property type="entry name" value="tRNA_Ile_lys_synt_N"/>
</dbReference>
<dbReference type="PANTHER" id="PTHR43033">
    <property type="entry name" value="TRNA(ILE)-LYSIDINE SYNTHASE-RELATED"/>
    <property type="match status" value="1"/>
</dbReference>
<comment type="function">
    <text evidence="8">Ligates lysine onto the cytidine present at position 34 of the AUA codon-specific tRNA(Ile) that contains the anticodon CAU, in an ATP-dependent manner. Cytidine is converted to lysidine, thus changing the amino acid specificity of the tRNA from methionine to isoleucine.</text>
</comment>
<dbReference type="Proteomes" id="UP000530514">
    <property type="component" value="Unassembled WGS sequence"/>
</dbReference>
<organism evidence="10 11">
    <name type="scientific">Thermoactinomyces daqus</name>
    <dbReference type="NCBI Taxonomy" id="1329516"/>
    <lineage>
        <taxon>Bacteria</taxon>
        <taxon>Bacillati</taxon>
        <taxon>Bacillota</taxon>
        <taxon>Bacilli</taxon>
        <taxon>Bacillales</taxon>
        <taxon>Thermoactinomycetaceae</taxon>
        <taxon>Thermoactinomyces</taxon>
    </lineage>
</organism>
<dbReference type="AlphaFoldDB" id="A0A7W1X974"/>
<dbReference type="EC" id="6.3.4.19" evidence="8"/>
<dbReference type="InterPro" id="IPR014729">
    <property type="entry name" value="Rossmann-like_a/b/a_fold"/>
</dbReference>
<dbReference type="OrthoDB" id="9807403at2"/>
<evidence type="ECO:0000256" key="1">
    <source>
        <dbReference type="ARBA" id="ARBA00004496"/>
    </source>
</evidence>
<evidence type="ECO:0000256" key="8">
    <source>
        <dbReference type="HAMAP-Rule" id="MF_01161"/>
    </source>
</evidence>
<evidence type="ECO:0000256" key="6">
    <source>
        <dbReference type="ARBA" id="ARBA00022840"/>
    </source>
</evidence>
<dbReference type="NCBIfam" id="TIGR02432">
    <property type="entry name" value="lysidine_TilS_N"/>
    <property type="match status" value="1"/>
</dbReference>
<dbReference type="HAMAP" id="MF_01161">
    <property type="entry name" value="tRNA_Ile_lys_synt"/>
    <property type="match status" value="1"/>
</dbReference>
<evidence type="ECO:0000256" key="7">
    <source>
        <dbReference type="ARBA" id="ARBA00048539"/>
    </source>
</evidence>
<comment type="similarity">
    <text evidence="8">Belongs to the tRNA(Ile)-lysidine synthase family.</text>
</comment>
<dbReference type="PANTHER" id="PTHR43033:SF1">
    <property type="entry name" value="TRNA(ILE)-LYSIDINE SYNTHASE-RELATED"/>
    <property type="match status" value="1"/>
</dbReference>
<evidence type="ECO:0000256" key="5">
    <source>
        <dbReference type="ARBA" id="ARBA00022741"/>
    </source>
</evidence>
<keyword evidence="4 8" id="KW-0819">tRNA processing</keyword>
<evidence type="ECO:0000256" key="4">
    <source>
        <dbReference type="ARBA" id="ARBA00022694"/>
    </source>
</evidence>
<dbReference type="GO" id="GO:0005524">
    <property type="term" value="F:ATP binding"/>
    <property type="evidence" value="ECO:0007669"/>
    <property type="project" value="UniProtKB-UniRule"/>
</dbReference>
<dbReference type="InterPro" id="IPR012796">
    <property type="entry name" value="Lysidine-tRNA-synth_C"/>
</dbReference>
<name>A0A7W1X974_9BACL</name>
<dbReference type="Gene3D" id="3.30.465.60">
    <property type="match status" value="1"/>
</dbReference>
<dbReference type="GO" id="GO:0032267">
    <property type="term" value="F:tRNA(Ile)-lysidine synthase activity"/>
    <property type="evidence" value="ECO:0007669"/>
    <property type="project" value="UniProtKB-EC"/>
</dbReference>
<keyword evidence="3 8" id="KW-0436">Ligase</keyword>
<dbReference type="GO" id="GO:0005737">
    <property type="term" value="C:cytoplasm"/>
    <property type="evidence" value="ECO:0007669"/>
    <property type="project" value="UniProtKB-SubCell"/>
</dbReference>
<dbReference type="SUPFAM" id="SSF56037">
    <property type="entry name" value="PheT/TilS domain"/>
    <property type="match status" value="1"/>
</dbReference>
<feature type="domain" description="Lysidine-tRNA(Ile) synthetase C-terminal" evidence="9">
    <location>
        <begin position="393"/>
        <end position="467"/>
    </location>
</feature>
<dbReference type="EMBL" id="JACEIP010000006">
    <property type="protein sequence ID" value="MBA4542432.1"/>
    <property type="molecule type" value="Genomic_DNA"/>
</dbReference>
<sequence length="478" mass="54237">MFYDRVKQEIANRKLIGKQDHVLVGVSGGPDSIALLHVLHRLSAETGFSVGAVHVNHQLRGEESEEDARFVREFCRSLALSCDVVRVDVSGKRKELGGNKQAIARQLRYDAFQEVARKRKATKLALAHHTDDQLETVMMRLIRGTGVSGLAGMEWERRWQGIGLIRPLLGVTKDEIEHYCREQGLHPRLDSSNLSNDYTRNRLRHELVPLIHSFNPRVADAVLRLSELIREEEKIWEKLTLEAADQVVAKQENGQFLVDVSSFLHLPVALQRRVVKLILSYLWDYGTHEVTLDSVEQVRNLAQLPSPSAMIHLPGGIIAQREYEKLILKVHSSTNEQTTPILSETIPLSIPGVTSLPGLLGKIEVLETDEPIHRMRMGPNSAVFDRDKLKEPLYVRFRRPGDKMKPLGMTGRKKVKSLMMEAKVPKRIRDQYPLVVTKDEIVWIPGIKRSGAAPVTPDTRRFLYLHWHAGDGPNREND</sequence>
<keyword evidence="2 8" id="KW-0963">Cytoplasm</keyword>
<keyword evidence="11" id="KW-1185">Reference proteome</keyword>
<comment type="catalytic activity">
    <reaction evidence="7 8">
        <text>cytidine(34) in tRNA(Ile2) + L-lysine + ATP = lysidine(34) in tRNA(Ile2) + AMP + diphosphate + H(+)</text>
        <dbReference type="Rhea" id="RHEA:43744"/>
        <dbReference type="Rhea" id="RHEA-COMP:10625"/>
        <dbReference type="Rhea" id="RHEA-COMP:10670"/>
        <dbReference type="ChEBI" id="CHEBI:15378"/>
        <dbReference type="ChEBI" id="CHEBI:30616"/>
        <dbReference type="ChEBI" id="CHEBI:32551"/>
        <dbReference type="ChEBI" id="CHEBI:33019"/>
        <dbReference type="ChEBI" id="CHEBI:82748"/>
        <dbReference type="ChEBI" id="CHEBI:83665"/>
        <dbReference type="ChEBI" id="CHEBI:456215"/>
        <dbReference type="EC" id="6.3.4.19"/>
    </reaction>
</comment>
<dbReference type="Pfam" id="PF01171">
    <property type="entry name" value="ATP_bind_3"/>
    <property type="match status" value="1"/>
</dbReference>
<dbReference type="SUPFAM" id="SSF82829">
    <property type="entry name" value="MesJ substrate recognition domain-like"/>
    <property type="match status" value="1"/>
</dbReference>
<dbReference type="GO" id="GO:0006400">
    <property type="term" value="P:tRNA modification"/>
    <property type="evidence" value="ECO:0007669"/>
    <property type="project" value="UniProtKB-UniRule"/>
</dbReference>
<dbReference type="InterPro" id="IPR011063">
    <property type="entry name" value="TilS/TtcA_N"/>
</dbReference>
<keyword evidence="5 8" id="KW-0547">Nucleotide-binding</keyword>
<reference evidence="10 11" key="1">
    <citation type="submission" date="2020-07" db="EMBL/GenBank/DDBJ databases">
        <authorList>
            <person name="Feng H."/>
        </authorList>
    </citation>
    <scope>NUCLEOTIDE SEQUENCE [LARGE SCALE GENOMIC DNA]</scope>
    <source>
        <strain evidence="11">s-11</strain>
    </source>
</reference>
<dbReference type="Pfam" id="PF11734">
    <property type="entry name" value="TilS_C"/>
    <property type="match status" value="1"/>
</dbReference>
<dbReference type="Gene3D" id="3.40.50.620">
    <property type="entry name" value="HUPs"/>
    <property type="match status" value="1"/>
</dbReference>
<evidence type="ECO:0000256" key="3">
    <source>
        <dbReference type="ARBA" id="ARBA00022598"/>
    </source>
</evidence>